<keyword evidence="1" id="KW-0732">Signal</keyword>
<keyword evidence="4" id="KW-1185">Reference proteome</keyword>
<dbReference type="RefSeq" id="WP_114687736.1">
    <property type="nucleotide sequence ID" value="NZ_QQNB01000002.1"/>
</dbReference>
<dbReference type="PANTHER" id="PTHR30383">
    <property type="entry name" value="THIOESTERASE 1/PROTEASE 1/LYSOPHOSPHOLIPASE L1"/>
    <property type="match status" value="1"/>
</dbReference>
<dbReference type="InterPro" id="IPR013830">
    <property type="entry name" value="SGNH_hydro"/>
</dbReference>
<dbReference type="Pfam" id="PF13472">
    <property type="entry name" value="Lipase_GDSL_2"/>
    <property type="match status" value="1"/>
</dbReference>
<comment type="caution">
    <text evidence="3">The sequence shown here is derived from an EMBL/GenBank/DDBJ whole genome shotgun (WGS) entry which is preliminary data.</text>
</comment>
<feature type="domain" description="SGNH hydrolase-type esterase" evidence="2">
    <location>
        <begin position="75"/>
        <end position="237"/>
    </location>
</feature>
<evidence type="ECO:0000259" key="2">
    <source>
        <dbReference type="Pfam" id="PF13472"/>
    </source>
</evidence>
<proteinExistence type="predicted"/>
<sequence>MRRRIVLGSVLLCAWAGSAEAQTAMTPDPCSVIERNAAGKDQEAARAIRTAQDWPNLCRYAAENAAVTARPDAVFIGDSLTEGWQKADPGFFSLRVLNRGISGQTSAQILARFYQDVVALRPRVVHILAGSNDVAGNTGPTSMAAYQNNMRAMADMARANGIAVVIGSVLPADRFGWATAYRPAWQLREMNDWLRRFAAEHGYRFVDYHAAMSTAEGAMRAGLSEDRVHPNAAGYAIMAPLARAAVLKAR</sequence>
<feature type="chain" id="PRO_5017009271" description="SGNH hydrolase-type esterase domain-containing protein" evidence="1">
    <location>
        <begin position="22"/>
        <end position="250"/>
    </location>
</feature>
<dbReference type="SUPFAM" id="SSF52266">
    <property type="entry name" value="SGNH hydrolase"/>
    <property type="match status" value="1"/>
</dbReference>
<dbReference type="PANTHER" id="PTHR30383:SF5">
    <property type="entry name" value="SGNH HYDROLASE-TYPE ESTERASE DOMAIN-CONTAINING PROTEIN"/>
    <property type="match status" value="1"/>
</dbReference>
<feature type="signal peptide" evidence="1">
    <location>
        <begin position="1"/>
        <end position="21"/>
    </location>
</feature>
<evidence type="ECO:0000313" key="3">
    <source>
        <dbReference type="EMBL" id="RDE05667.1"/>
    </source>
</evidence>
<dbReference type="AlphaFoldDB" id="A0A369VVR2"/>
<dbReference type="InterPro" id="IPR051532">
    <property type="entry name" value="Ester_Hydrolysis_Enzymes"/>
</dbReference>
<protein>
    <recommendedName>
        <fullName evidence="2">SGNH hydrolase-type esterase domain-containing protein</fullName>
    </recommendedName>
</protein>
<dbReference type="InterPro" id="IPR036514">
    <property type="entry name" value="SGNH_hydro_sf"/>
</dbReference>
<evidence type="ECO:0000313" key="4">
    <source>
        <dbReference type="Proteomes" id="UP000253918"/>
    </source>
</evidence>
<evidence type="ECO:0000256" key="1">
    <source>
        <dbReference type="SAM" id="SignalP"/>
    </source>
</evidence>
<accession>A0A369VVR2</accession>
<dbReference type="Gene3D" id="3.40.50.1110">
    <property type="entry name" value="SGNH hydrolase"/>
    <property type="match status" value="1"/>
</dbReference>
<gene>
    <name evidence="3" type="ORF">DVW87_10655</name>
</gene>
<dbReference type="OrthoDB" id="9794725at2"/>
<dbReference type="Proteomes" id="UP000253918">
    <property type="component" value="Unassembled WGS sequence"/>
</dbReference>
<dbReference type="GO" id="GO:0004622">
    <property type="term" value="F:phosphatidylcholine lysophospholipase activity"/>
    <property type="evidence" value="ECO:0007669"/>
    <property type="project" value="TreeGrafter"/>
</dbReference>
<organism evidence="3 4">
    <name type="scientific">Sphingomonas aracearum</name>
    <dbReference type="NCBI Taxonomy" id="2283317"/>
    <lineage>
        <taxon>Bacteria</taxon>
        <taxon>Pseudomonadati</taxon>
        <taxon>Pseudomonadota</taxon>
        <taxon>Alphaproteobacteria</taxon>
        <taxon>Sphingomonadales</taxon>
        <taxon>Sphingomonadaceae</taxon>
        <taxon>Sphingomonas</taxon>
    </lineage>
</organism>
<reference evidence="3 4" key="1">
    <citation type="submission" date="2018-07" db="EMBL/GenBank/DDBJ databases">
        <title>a novel species of Sphingomonas isolated from the rhizosphere soil of Araceae plant.</title>
        <authorList>
            <person name="Zhiyong W."/>
            <person name="Qinglan Z."/>
            <person name="Zhiwei F."/>
            <person name="Ding X."/>
            <person name="Gejiao W."/>
            <person name="Shixue Z."/>
        </authorList>
    </citation>
    <scope>NUCLEOTIDE SEQUENCE [LARGE SCALE GENOMIC DNA]</scope>
    <source>
        <strain evidence="3 4">WZY 27</strain>
    </source>
</reference>
<dbReference type="EMBL" id="QQNB01000002">
    <property type="protein sequence ID" value="RDE05667.1"/>
    <property type="molecule type" value="Genomic_DNA"/>
</dbReference>
<name>A0A369VVR2_9SPHN</name>